<name>A0A2G8SVR4_9BURK</name>
<dbReference type="AlphaFoldDB" id="A0A2G8SVR4"/>
<accession>A0A2G8SVR4</accession>
<protein>
    <submittedName>
        <fullName evidence="1">Uncharacterized protein</fullName>
    </submittedName>
</protein>
<proteinExistence type="predicted"/>
<dbReference type="EMBL" id="PDOB01000061">
    <property type="protein sequence ID" value="PIL37861.1"/>
    <property type="molecule type" value="Genomic_DNA"/>
</dbReference>
<gene>
    <name evidence="1" type="ORF">CR103_21205</name>
</gene>
<dbReference type="Proteomes" id="UP000228593">
    <property type="component" value="Unassembled WGS sequence"/>
</dbReference>
<evidence type="ECO:0000313" key="2">
    <source>
        <dbReference type="Proteomes" id="UP000228593"/>
    </source>
</evidence>
<evidence type="ECO:0000313" key="1">
    <source>
        <dbReference type="EMBL" id="PIL37861.1"/>
    </source>
</evidence>
<sequence length="70" mass="7666">MAIMRAISAASNQAAVTETDACTSQPLSEQGVLRERQLIFVLRAVLQNLFKISKALDYGRTQALMTVLLV</sequence>
<keyword evidence="2" id="KW-1185">Reference proteome</keyword>
<reference evidence="1 2" key="1">
    <citation type="submission" date="2017-10" db="EMBL/GenBank/DDBJ databases">
        <title>Massilia psychrophilum sp. nov., a novel purple-pigmented bacterium isolated from Tianshan glacier, Xinjiang Municipality, China.</title>
        <authorList>
            <person name="Wang H."/>
        </authorList>
    </citation>
    <scope>NUCLEOTIDE SEQUENCE [LARGE SCALE GENOMIC DNA]</scope>
    <source>
        <strain evidence="1 2">JCM 30813</strain>
    </source>
</reference>
<organism evidence="1 2">
    <name type="scientific">Massilia psychrophila</name>
    <dbReference type="NCBI Taxonomy" id="1603353"/>
    <lineage>
        <taxon>Bacteria</taxon>
        <taxon>Pseudomonadati</taxon>
        <taxon>Pseudomonadota</taxon>
        <taxon>Betaproteobacteria</taxon>
        <taxon>Burkholderiales</taxon>
        <taxon>Oxalobacteraceae</taxon>
        <taxon>Telluria group</taxon>
        <taxon>Massilia</taxon>
    </lineage>
</organism>
<comment type="caution">
    <text evidence="1">The sequence shown here is derived from an EMBL/GenBank/DDBJ whole genome shotgun (WGS) entry which is preliminary data.</text>
</comment>